<evidence type="ECO:0000313" key="2">
    <source>
        <dbReference type="EMBL" id="SBT07084.1"/>
    </source>
</evidence>
<protein>
    <submittedName>
        <fullName evidence="2">Uncharacterized protein</fullName>
    </submittedName>
</protein>
<proteinExistence type="predicted"/>
<dbReference type="AlphaFoldDB" id="A0A1A8XPI5"/>
<gene>
    <name evidence="2" type="ORF">PROAA_210001</name>
</gene>
<dbReference type="EMBL" id="FLQY01000124">
    <property type="protein sequence ID" value="SBT07084.1"/>
    <property type="molecule type" value="Genomic_DNA"/>
</dbReference>
<feature type="region of interest" description="Disordered" evidence="1">
    <location>
        <begin position="21"/>
        <end position="44"/>
    </location>
</feature>
<keyword evidence="3" id="KW-1185">Reference proteome</keyword>
<evidence type="ECO:0000313" key="3">
    <source>
        <dbReference type="Proteomes" id="UP000199600"/>
    </source>
</evidence>
<dbReference type="Proteomes" id="UP000199600">
    <property type="component" value="Unassembled WGS sequence"/>
</dbReference>
<reference evidence="2 3" key="1">
    <citation type="submission" date="2016-06" db="EMBL/GenBank/DDBJ databases">
        <authorList>
            <person name="Kjaerup R.B."/>
            <person name="Dalgaard T.S."/>
            <person name="Juul-Madsen H.R."/>
        </authorList>
    </citation>
    <scope>NUCLEOTIDE SEQUENCE [LARGE SCALE GENOMIC DNA]</scope>
    <source>
        <strain evidence="2">2</strain>
    </source>
</reference>
<sequence>MTEHSDVVDRADSLMRRRRSFVASVSGKTEPISAPPPPISDDEDLPVLTEVVSAEAIIPETQPEPYDEEALLAIVAADLVRTLERQLAIELPSLIEATLLNAQEELRSGINSTLDMALRDFLARRHQLSLSLNEPSRDDD</sequence>
<evidence type="ECO:0000256" key="1">
    <source>
        <dbReference type="SAM" id="MobiDB-lite"/>
    </source>
</evidence>
<dbReference type="RefSeq" id="WP_186410736.1">
    <property type="nucleotide sequence ID" value="NZ_FLQY01000124.1"/>
</dbReference>
<accession>A0A1A8XPI5</accession>
<name>A0A1A8XPI5_9RHOO</name>
<organism evidence="2 3">
    <name type="scientific">Candidatus Propionivibrio aalborgensis</name>
    <dbReference type="NCBI Taxonomy" id="1860101"/>
    <lineage>
        <taxon>Bacteria</taxon>
        <taxon>Pseudomonadati</taxon>
        <taxon>Pseudomonadota</taxon>
        <taxon>Betaproteobacteria</taxon>
        <taxon>Rhodocyclales</taxon>
        <taxon>Rhodocyclaceae</taxon>
        <taxon>Propionivibrio</taxon>
    </lineage>
</organism>